<sequence length="606" mass="67930">TTSPAVSCVECQRRKQKVRDECNRQFPCNHCSKRGVAHLCRFLFHLLLTLDSDLEKRSRSSRKRNLDSSDDESPTEDMLYPDFQHTDFDVSVALNALGYMPHTHHLVLGNGAGPKVGKDPMGMDEGSEQSEELKAAMVSMPAKPYTADCLVDNWLSGANHHYYALYPPEFRTQYDGWWATPPNRVTPELTSLILRVCACSALFIIDGDVKERLESELRADAWTFANRMHVAAEKLNSSIPPGKGGMIQVQQLFLSAFWFKSAEKWTEAWHALGAAIRAANEIGLHQDALSEGMSEFDREMRRRLWSILYTWDFALGSMLSRPLLVNHADCTFVAPTLALEMDPEHPDRPSPFFHMNLHGKLCLDMAAQLTSVSNKVIPIGVVLQLRNIVEQFFKNLPAEYARHTPDTRWDEELEWVVFQRRYLHLIGYMCLLDPLKPYITQNSGKPMSDIDKALREEGIQAALGLMDVSWGLFECLVSAGAKFHYSVFCIFDTTTVLCSALVHDEARNLPQRETVIEAIKKGVQMLEELHTTSNTTASLCLILKSLLANLPLSAREKRVIGAPKRTKVGVSSPESDQVNEAGSSGGNLSGLFHMERSEAVSSNSNS</sequence>
<gene>
    <name evidence="5" type="ORF">B0T17DRAFT_459113</name>
</gene>
<name>A0AA40BY60_9PEZI</name>
<dbReference type="GO" id="GO:0000981">
    <property type="term" value="F:DNA-binding transcription factor activity, RNA polymerase II-specific"/>
    <property type="evidence" value="ECO:0007669"/>
    <property type="project" value="InterPro"/>
</dbReference>
<dbReference type="InterPro" id="IPR007219">
    <property type="entry name" value="XnlR_reg_dom"/>
</dbReference>
<evidence type="ECO:0000256" key="1">
    <source>
        <dbReference type="ARBA" id="ARBA00004123"/>
    </source>
</evidence>
<evidence type="ECO:0000256" key="3">
    <source>
        <dbReference type="SAM" id="MobiDB-lite"/>
    </source>
</evidence>
<feature type="region of interest" description="Disordered" evidence="3">
    <location>
        <begin position="57"/>
        <end position="80"/>
    </location>
</feature>
<accession>A0AA40BY60</accession>
<dbReference type="GO" id="GO:0006351">
    <property type="term" value="P:DNA-templated transcription"/>
    <property type="evidence" value="ECO:0007669"/>
    <property type="project" value="InterPro"/>
</dbReference>
<dbReference type="Gene3D" id="4.10.240.10">
    <property type="entry name" value="Zn(2)-C6 fungal-type DNA-binding domain"/>
    <property type="match status" value="1"/>
</dbReference>
<dbReference type="Proteomes" id="UP001174934">
    <property type="component" value="Unassembled WGS sequence"/>
</dbReference>
<feature type="non-terminal residue" evidence="5">
    <location>
        <position position="606"/>
    </location>
</feature>
<evidence type="ECO:0000313" key="6">
    <source>
        <dbReference type="Proteomes" id="UP001174934"/>
    </source>
</evidence>
<dbReference type="InterPro" id="IPR036864">
    <property type="entry name" value="Zn2-C6_fun-type_DNA-bd_sf"/>
</dbReference>
<keyword evidence="6" id="KW-1185">Reference proteome</keyword>
<dbReference type="PANTHER" id="PTHR31001">
    <property type="entry name" value="UNCHARACTERIZED TRANSCRIPTIONAL REGULATORY PROTEIN"/>
    <property type="match status" value="1"/>
</dbReference>
<dbReference type="GO" id="GO:0003677">
    <property type="term" value="F:DNA binding"/>
    <property type="evidence" value="ECO:0007669"/>
    <property type="project" value="InterPro"/>
</dbReference>
<comment type="subcellular location">
    <subcellularLocation>
        <location evidence="1">Nucleus</location>
    </subcellularLocation>
</comment>
<dbReference type="CDD" id="cd12148">
    <property type="entry name" value="fungal_TF_MHR"/>
    <property type="match status" value="1"/>
</dbReference>
<dbReference type="InterPro" id="IPR050613">
    <property type="entry name" value="Sec_Metabolite_Reg"/>
</dbReference>
<feature type="non-terminal residue" evidence="5">
    <location>
        <position position="1"/>
    </location>
</feature>
<dbReference type="Pfam" id="PF04082">
    <property type="entry name" value="Fungal_trans"/>
    <property type="match status" value="1"/>
</dbReference>
<dbReference type="SMART" id="SM00906">
    <property type="entry name" value="Fungal_trans"/>
    <property type="match status" value="1"/>
</dbReference>
<dbReference type="GO" id="GO:0008270">
    <property type="term" value="F:zinc ion binding"/>
    <property type="evidence" value="ECO:0007669"/>
    <property type="project" value="InterPro"/>
</dbReference>
<evidence type="ECO:0000259" key="4">
    <source>
        <dbReference type="SMART" id="SM00906"/>
    </source>
</evidence>
<keyword evidence="2" id="KW-0539">Nucleus</keyword>
<feature type="region of interest" description="Disordered" evidence="3">
    <location>
        <begin position="564"/>
        <end position="606"/>
    </location>
</feature>
<reference evidence="5" key="1">
    <citation type="submission" date="2023-06" db="EMBL/GenBank/DDBJ databases">
        <title>Genome-scale phylogeny and comparative genomics of the fungal order Sordariales.</title>
        <authorList>
            <consortium name="Lawrence Berkeley National Laboratory"/>
            <person name="Hensen N."/>
            <person name="Bonometti L."/>
            <person name="Westerberg I."/>
            <person name="Brannstrom I.O."/>
            <person name="Guillou S."/>
            <person name="Cros-Aarteil S."/>
            <person name="Calhoun S."/>
            <person name="Haridas S."/>
            <person name="Kuo A."/>
            <person name="Mondo S."/>
            <person name="Pangilinan J."/>
            <person name="Riley R."/>
            <person name="LaButti K."/>
            <person name="Andreopoulos B."/>
            <person name="Lipzen A."/>
            <person name="Chen C."/>
            <person name="Yanf M."/>
            <person name="Daum C."/>
            <person name="Ng V."/>
            <person name="Clum A."/>
            <person name="Steindorff A."/>
            <person name="Ohm R."/>
            <person name="Martin F."/>
            <person name="Silar P."/>
            <person name="Natvig D."/>
            <person name="Lalanne C."/>
            <person name="Gautier V."/>
            <person name="Ament-velasquez S.L."/>
            <person name="Kruys A."/>
            <person name="Hutchinson M.I."/>
            <person name="Powell A.J."/>
            <person name="Barry K."/>
            <person name="Miller A.N."/>
            <person name="Grigoriev I.V."/>
            <person name="Debuchy R."/>
            <person name="Gladieux P."/>
            <person name="Thoren M.H."/>
            <person name="Johannesson H."/>
        </authorList>
    </citation>
    <scope>NUCLEOTIDE SEQUENCE</scope>
    <source>
        <strain evidence="5">SMH3391-2</strain>
    </source>
</reference>
<comment type="caution">
    <text evidence="5">The sequence shown here is derived from an EMBL/GenBank/DDBJ whole genome shotgun (WGS) entry which is preliminary data.</text>
</comment>
<evidence type="ECO:0000313" key="5">
    <source>
        <dbReference type="EMBL" id="KAK0618186.1"/>
    </source>
</evidence>
<dbReference type="PANTHER" id="PTHR31001:SF84">
    <property type="entry name" value="FUNGAL SPECIFIC TRANSCRIPTION FACTOR"/>
    <property type="match status" value="1"/>
</dbReference>
<dbReference type="GO" id="GO:0005634">
    <property type="term" value="C:nucleus"/>
    <property type="evidence" value="ECO:0007669"/>
    <property type="project" value="UniProtKB-SubCell"/>
</dbReference>
<dbReference type="EMBL" id="JAULSR010000005">
    <property type="protein sequence ID" value="KAK0618186.1"/>
    <property type="molecule type" value="Genomic_DNA"/>
</dbReference>
<feature type="domain" description="Xylanolytic transcriptional activator regulatory" evidence="4">
    <location>
        <begin position="268"/>
        <end position="341"/>
    </location>
</feature>
<organism evidence="5 6">
    <name type="scientific">Bombardia bombarda</name>
    <dbReference type="NCBI Taxonomy" id="252184"/>
    <lineage>
        <taxon>Eukaryota</taxon>
        <taxon>Fungi</taxon>
        <taxon>Dikarya</taxon>
        <taxon>Ascomycota</taxon>
        <taxon>Pezizomycotina</taxon>
        <taxon>Sordariomycetes</taxon>
        <taxon>Sordariomycetidae</taxon>
        <taxon>Sordariales</taxon>
        <taxon>Lasiosphaeriaceae</taxon>
        <taxon>Bombardia</taxon>
    </lineage>
</organism>
<dbReference type="AlphaFoldDB" id="A0AA40BY60"/>
<feature type="compositionally biased region" description="Polar residues" evidence="3">
    <location>
        <begin position="572"/>
        <end position="582"/>
    </location>
</feature>
<proteinExistence type="predicted"/>
<protein>
    <recommendedName>
        <fullName evidence="4">Xylanolytic transcriptional activator regulatory domain-containing protein</fullName>
    </recommendedName>
</protein>
<evidence type="ECO:0000256" key="2">
    <source>
        <dbReference type="ARBA" id="ARBA00023242"/>
    </source>
</evidence>